<dbReference type="InterPro" id="IPR002477">
    <property type="entry name" value="Peptidoglycan-bd-like"/>
</dbReference>
<dbReference type="InterPro" id="IPR036365">
    <property type="entry name" value="PGBD-like_sf"/>
</dbReference>
<protein>
    <recommendedName>
        <fullName evidence="1">Peptidoglycan binding-like domain-containing protein</fullName>
    </recommendedName>
</protein>
<dbReference type="SUPFAM" id="SSF47090">
    <property type="entry name" value="PGBD-like"/>
    <property type="match status" value="1"/>
</dbReference>
<dbReference type="AlphaFoldDB" id="A0A150P4B1"/>
<dbReference type="InterPro" id="IPR036779">
    <property type="entry name" value="LysM_dom_sf"/>
</dbReference>
<proteinExistence type="predicted"/>
<dbReference type="Proteomes" id="UP000075420">
    <property type="component" value="Unassembled WGS sequence"/>
</dbReference>
<dbReference type="EMBL" id="JELY01003165">
    <property type="protein sequence ID" value="KYF50522.1"/>
    <property type="molecule type" value="Genomic_DNA"/>
</dbReference>
<evidence type="ECO:0000313" key="2">
    <source>
        <dbReference type="EMBL" id="KYF50522.1"/>
    </source>
</evidence>
<name>A0A150P4B1_SORCE</name>
<dbReference type="InterPro" id="IPR036366">
    <property type="entry name" value="PGBDSf"/>
</dbReference>
<dbReference type="Gene3D" id="1.10.101.10">
    <property type="entry name" value="PGBD-like superfamily/PGBD"/>
    <property type="match status" value="1"/>
</dbReference>
<dbReference type="Gene3D" id="3.10.350.10">
    <property type="entry name" value="LysM domain"/>
    <property type="match status" value="1"/>
</dbReference>
<feature type="domain" description="Peptidoglycan binding-like" evidence="1">
    <location>
        <begin position="162"/>
        <end position="208"/>
    </location>
</feature>
<evidence type="ECO:0000313" key="3">
    <source>
        <dbReference type="Proteomes" id="UP000075420"/>
    </source>
</evidence>
<dbReference type="Pfam" id="PF01471">
    <property type="entry name" value="PG_binding_1"/>
    <property type="match status" value="1"/>
</dbReference>
<reference evidence="2 3" key="1">
    <citation type="submission" date="2014-02" db="EMBL/GenBank/DDBJ databases">
        <title>The small core and large imbalanced accessory genome model reveals a collaborative survival strategy of Sorangium cellulosum strains in nature.</title>
        <authorList>
            <person name="Han K."/>
            <person name="Peng R."/>
            <person name="Blom J."/>
            <person name="Li Y.-Z."/>
        </authorList>
    </citation>
    <scope>NUCLEOTIDE SEQUENCE [LARGE SCALE GENOMIC DNA]</scope>
    <source>
        <strain evidence="2 3">So0157-25</strain>
    </source>
</reference>
<organism evidence="2 3">
    <name type="scientific">Sorangium cellulosum</name>
    <name type="common">Polyangium cellulosum</name>
    <dbReference type="NCBI Taxonomy" id="56"/>
    <lineage>
        <taxon>Bacteria</taxon>
        <taxon>Pseudomonadati</taxon>
        <taxon>Myxococcota</taxon>
        <taxon>Polyangia</taxon>
        <taxon>Polyangiales</taxon>
        <taxon>Polyangiaceae</taxon>
        <taxon>Sorangium</taxon>
    </lineage>
</organism>
<accession>A0A150P4B1</accession>
<gene>
    <name evidence="2" type="ORF">BE08_02365</name>
</gene>
<evidence type="ECO:0000259" key="1">
    <source>
        <dbReference type="Pfam" id="PF01471"/>
    </source>
</evidence>
<comment type="caution">
    <text evidence="2">The sequence shown here is derived from an EMBL/GenBank/DDBJ whole genome shotgun (WGS) entry which is preliminary data.</text>
</comment>
<sequence>MAKPWVPYVIQQGEHLRKLAFRFGMDAETLWRHEKNQELARRRKNMDLLHPGDVLHVPAEPAPALDISAGTMNRYRARVPAVPVKIQLESAVRSLAGQRFEVHGIGEGVEPIRGTTTAEGEAAFDVPVLVREVELRLPDAGLVIPVLVGDLDPIDEPSGVAQRLRNLGYLPAAGGVAAGDVTLALMAFQREQALPVTGAADDETRRALEERHRL</sequence>